<dbReference type="Pfam" id="PF25416">
    <property type="entry name" value="GRHL1_C"/>
    <property type="match status" value="1"/>
</dbReference>
<dbReference type="Proteomes" id="UP001168821">
    <property type="component" value="Unassembled WGS sequence"/>
</dbReference>
<dbReference type="GO" id="GO:0001228">
    <property type="term" value="F:DNA-binding transcription activator activity, RNA polymerase II-specific"/>
    <property type="evidence" value="ECO:0007669"/>
    <property type="project" value="TreeGrafter"/>
</dbReference>
<dbReference type="InterPro" id="IPR057520">
    <property type="entry name" value="GRHL1/CP2_C"/>
</dbReference>
<dbReference type="SUPFAM" id="SSF47769">
    <property type="entry name" value="SAM/Pointed domain"/>
    <property type="match status" value="1"/>
</dbReference>
<dbReference type="Pfam" id="PF18016">
    <property type="entry name" value="SAM_3"/>
    <property type="match status" value="1"/>
</dbReference>
<dbReference type="PANTHER" id="PTHR11037:SF21">
    <property type="entry name" value="GEMINI, ISOFORM C"/>
    <property type="match status" value="1"/>
</dbReference>
<feature type="domain" description="GRHL1/CP2 C-terminal" evidence="3">
    <location>
        <begin position="200"/>
        <end position="282"/>
    </location>
</feature>
<protein>
    <recommendedName>
        <fullName evidence="6">SAM domain-containing protein</fullName>
    </recommendedName>
</protein>
<dbReference type="AlphaFoldDB" id="A0AA38I4D0"/>
<accession>A0AA38I4D0</accession>
<dbReference type="CDD" id="cd09537">
    <property type="entry name" value="SAM_CP2-like"/>
    <property type="match status" value="1"/>
</dbReference>
<evidence type="ECO:0000259" key="3">
    <source>
        <dbReference type="Pfam" id="PF25416"/>
    </source>
</evidence>
<proteinExistence type="predicted"/>
<dbReference type="Gene3D" id="1.10.150.50">
    <property type="entry name" value="Transcription Factor, Ets-1"/>
    <property type="match status" value="1"/>
</dbReference>
<evidence type="ECO:0000256" key="1">
    <source>
        <dbReference type="SAM" id="MobiDB-lite"/>
    </source>
</evidence>
<dbReference type="GO" id="GO:0005634">
    <property type="term" value="C:nucleus"/>
    <property type="evidence" value="ECO:0007669"/>
    <property type="project" value="TreeGrafter"/>
</dbReference>
<dbReference type="InterPro" id="IPR040167">
    <property type="entry name" value="TF_CP2-like"/>
</dbReference>
<evidence type="ECO:0000313" key="5">
    <source>
        <dbReference type="Proteomes" id="UP001168821"/>
    </source>
</evidence>
<dbReference type="GO" id="GO:0000978">
    <property type="term" value="F:RNA polymerase II cis-regulatory region sequence-specific DNA binding"/>
    <property type="evidence" value="ECO:0007669"/>
    <property type="project" value="TreeGrafter"/>
</dbReference>
<name>A0AA38I4D0_9CUCU</name>
<evidence type="ECO:0000313" key="4">
    <source>
        <dbReference type="EMBL" id="KAJ3649128.1"/>
    </source>
</evidence>
<comment type="caution">
    <text evidence="4">The sequence shown here is derived from an EMBL/GenBank/DDBJ whole genome shotgun (WGS) entry which is preliminary data.</text>
</comment>
<evidence type="ECO:0008006" key="6">
    <source>
        <dbReference type="Google" id="ProtNLM"/>
    </source>
</evidence>
<dbReference type="PANTHER" id="PTHR11037">
    <property type="entry name" value="TRANSCRIPTION FACTOR CP2"/>
    <property type="match status" value="1"/>
</dbReference>
<reference evidence="4" key="1">
    <citation type="journal article" date="2023" name="G3 (Bethesda)">
        <title>Whole genome assemblies of Zophobas morio and Tenebrio molitor.</title>
        <authorList>
            <person name="Kaur S."/>
            <person name="Stinson S.A."/>
            <person name="diCenzo G.C."/>
        </authorList>
    </citation>
    <scope>NUCLEOTIDE SEQUENCE</scope>
    <source>
        <strain evidence="4">QUZm001</strain>
    </source>
</reference>
<dbReference type="InterPro" id="IPR013761">
    <property type="entry name" value="SAM/pointed_sf"/>
</dbReference>
<gene>
    <name evidence="4" type="ORF">Zmor_020888</name>
</gene>
<organism evidence="4 5">
    <name type="scientific">Zophobas morio</name>
    <dbReference type="NCBI Taxonomy" id="2755281"/>
    <lineage>
        <taxon>Eukaryota</taxon>
        <taxon>Metazoa</taxon>
        <taxon>Ecdysozoa</taxon>
        <taxon>Arthropoda</taxon>
        <taxon>Hexapoda</taxon>
        <taxon>Insecta</taxon>
        <taxon>Pterygota</taxon>
        <taxon>Neoptera</taxon>
        <taxon>Endopterygota</taxon>
        <taxon>Coleoptera</taxon>
        <taxon>Polyphaga</taxon>
        <taxon>Cucujiformia</taxon>
        <taxon>Tenebrionidae</taxon>
        <taxon>Zophobas</taxon>
    </lineage>
</organism>
<sequence>MTLSSHRLYLLVHTITITECDYVVQAQFFHTFTDFMGDVRLIGRRMRYRPRVRGSSHKMNLQRLRSPDLRAIMKRKTAKIRHHLRTIHLGAHNQASRKDGSVDGQLRPQSAAPSSTPPPVVERKIDDPNSISVEQLSSGASPEQTTAWLVRNRFDRYLETFANFSGADMLRMSRDDLIQICGQADGIRLYNAVHLKTIAPKLKIYVCRQNTSIFNAVFLSTHSNIELLEKLSALMGISQDQVHDIYIEGPHAIHVRLNNDVIRHIKEETMFSVEILQENGSFIFLLKRTVK</sequence>
<dbReference type="EMBL" id="JALNTZ010000006">
    <property type="protein sequence ID" value="KAJ3649128.1"/>
    <property type="molecule type" value="Genomic_DNA"/>
</dbReference>
<dbReference type="InterPro" id="IPR041418">
    <property type="entry name" value="SAM_3"/>
</dbReference>
<evidence type="ECO:0000259" key="2">
    <source>
        <dbReference type="Pfam" id="PF18016"/>
    </source>
</evidence>
<feature type="domain" description="SAM" evidence="2">
    <location>
        <begin position="135"/>
        <end position="194"/>
    </location>
</feature>
<keyword evidence="5" id="KW-1185">Reference proteome</keyword>
<feature type="region of interest" description="Disordered" evidence="1">
    <location>
        <begin position="90"/>
        <end position="125"/>
    </location>
</feature>